<dbReference type="eggNOG" id="ENOG502QVSX">
    <property type="taxonomic scope" value="Eukaryota"/>
</dbReference>
<feature type="region of interest" description="Disordered" evidence="1">
    <location>
        <begin position="112"/>
        <end position="161"/>
    </location>
</feature>
<proteinExistence type="predicted"/>
<feature type="compositionally biased region" description="Basic and acidic residues" evidence="1">
    <location>
        <begin position="112"/>
        <end position="153"/>
    </location>
</feature>
<dbReference type="PANTHER" id="PTHR47488">
    <property type="entry name" value="HEAVY METAL TRANSPORT/DETOXIFICATION SUPERFAMILY PROTEIN"/>
    <property type="match status" value="1"/>
</dbReference>
<organism evidence="3">
    <name type="scientific">Zea mays</name>
    <name type="common">Maize</name>
    <dbReference type="NCBI Taxonomy" id="4577"/>
    <lineage>
        <taxon>Eukaryota</taxon>
        <taxon>Viridiplantae</taxon>
        <taxon>Streptophyta</taxon>
        <taxon>Embryophyta</taxon>
        <taxon>Tracheophyta</taxon>
        <taxon>Spermatophyta</taxon>
        <taxon>Magnoliopsida</taxon>
        <taxon>Liliopsida</taxon>
        <taxon>Poales</taxon>
        <taxon>Poaceae</taxon>
        <taxon>PACMAD clade</taxon>
        <taxon>Panicoideae</taxon>
        <taxon>Andropogonodae</taxon>
        <taxon>Andropogoneae</taxon>
        <taxon>Tripsacinae</taxon>
        <taxon>Zea</taxon>
    </lineage>
</organism>
<dbReference type="EMBL" id="CM007650">
    <property type="protein sequence ID" value="ONM60541.1"/>
    <property type="molecule type" value="Genomic_DNA"/>
</dbReference>
<keyword evidence="3" id="KW-0808">Transferase</keyword>
<dbReference type="GO" id="GO:1900150">
    <property type="term" value="P:regulation of defense response to fungus"/>
    <property type="evidence" value="ECO:0007669"/>
    <property type="project" value="InterPro"/>
</dbReference>
<name>A0A1D6IMM8_MAIZE</name>
<evidence type="ECO:0000256" key="1">
    <source>
        <dbReference type="SAM" id="MobiDB-lite"/>
    </source>
</evidence>
<dbReference type="SUPFAM" id="SSF55008">
    <property type="entry name" value="HMA, heavy metal-associated domain"/>
    <property type="match status" value="1"/>
</dbReference>
<protein>
    <submittedName>
        <fullName evidence="3">Putative galacturonosyltransferase 7</fullName>
    </submittedName>
</protein>
<dbReference type="AlphaFoldDB" id="A0A1D6IMM8"/>
<feature type="domain" description="HMA" evidence="2">
    <location>
        <begin position="35"/>
        <end position="105"/>
    </location>
</feature>
<gene>
    <name evidence="3" type="ORF">ZEAMMB73_Zm00001d022428</name>
</gene>
<dbReference type="InterPro" id="IPR044169">
    <property type="entry name" value="PI21"/>
</dbReference>
<dbReference type="InterPro" id="IPR006121">
    <property type="entry name" value="HMA_dom"/>
</dbReference>
<dbReference type="Gene3D" id="3.30.70.100">
    <property type="match status" value="1"/>
</dbReference>
<dbReference type="ExpressionAtlas" id="A0A1D6IMM8">
    <property type="expression patterns" value="baseline and differential"/>
</dbReference>
<evidence type="ECO:0000259" key="2">
    <source>
        <dbReference type="PROSITE" id="PS50846"/>
    </source>
</evidence>
<dbReference type="PROSITE" id="PS50846">
    <property type="entry name" value="HMA_2"/>
    <property type="match status" value="1"/>
</dbReference>
<sequence length="299" mass="32762">MIETRRPSAYIFLSFLRLPRLSLPPALHHHMTTKDSTLILEVDLQCEKCYKKIQKVLCKLQSKEKINKIDYENTKNKVTVVGAFDPKKLSKTLRCKACDVIRDITIVKPPEVKKPAAEEKKKPEEEEKKKKPEEEEKKKPAEEKNKGGEEKAAKPAAAAPPSTTVNLQFTNICGICYPWPCSDPAHRGGFHHPQQLPQPWLPCGGMAPAPAPAPAPPVHTHPQPPCGGAPQKWAPCGGPPLCGGCAWCLGGGIGCWSPPPQQPMCCPGPSLCRGCNGCKIVRETKFSYEEYPSSACAIM</sequence>
<reference evidence="3" key="1">
    <citation type="submission" date="2015-12" db="EMBL/GenBank/DDBJ databases">
        <title>Update maize B73 reference genome by single molecule sequencing technologies.</title>
        <authorList>
            <consortium name="Maize Genome Sequencing Project"/>
            <person name="Ware D."/>
        </authorList>
    </citation>
    <scope>NUCLEOTIDE SEQUENCE [LARGE SCALE GENOMIC DNA]</scope>
    <source>
        <tissue evidence="3">Seedling</tissue>
    </source>
</reference>
<dbReference type="PANTHER" id="PTHR47488:SF2">
    <property type="entry name" value="OS07G0682000 PROTEIN"/>
    <property type="match status" value="1"/>
</dbReference>
<dbReference type="GO" id="GO:0046872">
    <property type="term" value="F:metal ion binding"/>
    <property type="evidence" value="ECO:0007669"/>
    <property type="project" value="InterPro"/>
</dbReference>
<evidence type="ECO:0000313" key="3">
    <source>
        <dbReference type="EMBL" id="ONM60541.1"/>
    </source>
</evidence>
<dbReference type="GO" id="GO:0016740">
    <property type="term" value="F:transferase activity"/>
    <property type="evidence" value="ECO:0007669"/>
    <property type="project" value="UniProtKB-KW"/>
</dbReference>
<accession>A0A1D6IMM8</accession>
<dbReference type="InterPro" id="IPR036163">
    <property type="entry name" value="HMA_dom_sf"/>
</dbReference>